<keyword evidence="3" id="KW-1185">Reference proteome</keyword>
<reference evidence="2 3" key="1">
    <citation type="journal article" date="2013" name="Genome Announc.">
        <title>Complete Genome Sequence of Glaciecola psychrophila Strain 170T.</title>
        <authorList>
            <person name="Yin J."/>
            <person name="Chen J."/>
            <person name="Liu G."/>
            <person name="Yu Y."/>
            <person name="Song L."/>
            <person name="Wang X."/>
            <person name="Qu X."/>
        </authorList>
    </citation>
    <scope>NUCLEOTIDE SEQUENCE [LARGE SCALE GENOMIC DNA]</scope>
    <source>
        <strain evidence="2 3">170</strain>
    </source>
</reference>
<dbReference type="HOGENOM" id="CLU_2288838_0_0_6"/>
<dbReference type="GO" id="GO:0005506">
    <property type="term" value="F:iron ion binding"/>
    <property type="evidence" value="ECO:0007669"/>
    <property type="project" value="InterPro"/>
</dbReference>
<dbReference type="eggNOG" id="COG3000">
    <property type="taxonomic scope" value="Bacteria"/>
</dbReference>
<organism evidence="2 3">
    <name type="scientific">Paraglaciecola psychrophila 170</name>
    <dbReference type="NCBI Taxonomy" id="1129794"/>
    <lineage>
        <taxon>Bacteria</taxon>
        <taxon>Pseudomonadati</taxon>
        <taxon>Pseudomonadota</taxon>
        <taxon>Gammaproteobacteria</taxon>
        <taxon>Alteromonadales</taxon>
        <taxon>Alteromonadaceae</taxon>
        <taxon>Paraglaciecola</taxon>
    </lineage>
</organism>
<dbReference type="KEGG" id="gps:C427_5504"/>
<evidence type="ECO:0000313" key="3">
    <source>
        <dbReference type="Proteomes" id="UP000011864"/>
    </source>
</evidence>
<feature type="domain" description="Fatty acid hydroxylase" evidence="1">
    <location>
        <begin position="3"/>
        <end position="69"/>
    </location>
</feature>
<protein>
    <submittedName>
        <fullName evidence="2">Sterol desaturase</fullName>
    </submittedName>
</protein>
<dbReference type="Proteomes" id="UP000011864">
    <property type="component" value="Chromosome"/>
</dbReference>
<dbReference type="AlphaFoldDB" id="K6ZVZ1"/>
<sequence>MAILIFEVLLNTTSIFDHSNIKLPVKVDRLLRIFIVTQAMHRIHHSQVVSETDSNFEFNLSIWDRLFGSYLADAKYGDDGIKLGLKEYASPQNNTNLKVLC</sequence>
<dbReference type="GO" id="GO:0008610">
    <property type="term" value="P:lipid biosynthetic process"/>
    <property type="evidence" value="ECO:0007669"/>
    <property type="project" value="InterPro"/>
</dbReference>
<dbReference type="GO" id="GO:0016491">
    <property type="term" value="F:oxidoreductase activity"/>
    <property type="evidence" value="ECO:0007669"/>
    <property type="project" value="InterPro"/>
</dbReference>
<dbReference type="PATRIC" id="fig|1129794.4.peg.5482"/>
<evidence type="ECO:0000313" key="2">
    <source>
        <dbReference type="EMBL" id="AGH47601.1"/>
    </source>
</evidence>
<proteinExistence type="predicted"/>
<dbReference type="InterPro" id="IPR006694">
    <property type="entry name" value="Fatty_acid_hydroxylase"/>
</dbReference>
<name>K6ZVZ1_9ALTE</name>
<dbReference type="STRING" id="1129794.C427_5504"/>
<accession>K6ZVZ1</accession>
<gene>
    <name evidence="2" type="ORF">C427_5504</name>
</gene>
<dbReference type="Pfam" id="PF04116">
    <property type="entry name" value="FA_hydroxylase"/>
    <property type="match status" value="1"/>
</dbReference>
<dbReference type="EMBL" id="CP003837">
    <property type="protein sequence ID" value="AGH47601.1"/>
    <property type="molecule type" value="Genomic_DNA"/>
</dbReference>
<evidence type="ECO:0000259" key="1">
    <source>
        <dbReference type="Pfam" id="PF04116"/>
    </source>
</evidence>